<dbReference type="InterPro" id="IPR058163">
    <property type="entry name" value="LysR-type_TF_proteobact-type"/>
</dbReference>
<organism evidence="9 10">
    <name type="scientific">Neorhizobium alkalisoli</name>
    <dbReference type="NCBI Taxonomy" id="528178"/>
    <lineage>
        <taxon>Bacteria</taxon>
        <taxon>Pseudomonadati</taxon>
        <taxon>Pseudomonadota</taxon>
        <taxon>Alphaproteobacteria</taxon>
        <taxon>Hyphomicrobiales</taxon>
        <taxon>Rhizobiaceae</taxon>
        <taxon>Rhizobium/Agrobacterium group</taxon>
        <taxon>Neorhizobium</taxon>
    </lineage>
</organism>
<dbReference type="FunFam" id="1.10.10.10:FF:000001">
    <property type="entry name" value="LysR family transcriptional regulator"/>
    <property type="match status" value="1"/>
</dbReference>
<evidence type="ECO:0000256" key="1">
    <source>
        <dbReference type="ARBA" id="ARBA00009437"/>
    </source>
</evidence>
<dbReference type="InterPro" id="IPR005119">
    <property type="entry name" value="LysR_subst-bd"/>
</dbReference>
<dbReference type="InterPro" id="IPR000847">
    <property type="entry name" value="LysR_HTH_N"/>
</dbReference>
<comment type="similarity">
    <text evidence="1">Belongs to the LysR transcriptional regulatory family.</text>
</comment>
<comment type="caution">
    <text evidence="9">The sequence shown here is derived from an EMBL/GenBank/DDBJ whole genome shotgun (WGS) entry which is preliminary data.</text>
</comment>
<evidence type="ECO:0000259" key="8">
    <source>
        <dbReference type="PROSITE" id="PS50931"/>
    </source>
</evidence>
<dbReference type="SUPFAM" id="SSF46785">
    <property type="entry name" value="Winged helix' DNA-binding domain"/>
    <property type="match status" value="1"/>
</dbReference>
<evidence type="ECO:0000256" key="7">
    <source>
        <dbReference type="ARBA" id="ARBA00083243"/>
    </source>
</evidence>
<evidence type="ECO:0000313" key="9">
    <source>
        <dbReference type="EMBL" id="TWF54747.1"/>
    </source>
</evidence>
<evidence type="ECO:0000256" key="4">
    <source>
        <dbReference type="ARBA" id="ARBA00023163"/>
    </source>
</evidence>
<comment type="function">
    <text evidence="5">Transcriptional regulator of the ttuABCDE tartrate utilization operon.</text>
</comment>
<dbReference type="GO" id="GO:0006351">
    <property type="term" value="P:DNA-templated transcription"/>
    <property type="evidence" value="ECO:0007669"/>
    <property type="project" value="TreeGrafter"/>
</dbReference>
<gene>
    <name evidence="9" type="ORF">FHW37_103617</name>
</gene>
<keyword evidence="2" id="KW-0805">Transcription regulation</keyword>
<dbReference type="Pfam" id="PF00126">
    <property type="entry name" value="HTH_1"/>
    <property type="match status" value="1"/>
</dbReference>
<dbReference type="OrthoDB" id="9813056at2"/>
<dbReference type="PANTHER" id="PTHR30537">
    <property type="entry name" value="HTH-TYPE TRANSCRIPTIONAL REGULATOR"/>
    <property type="match status" value="1"/>
</dbReference>
<proteinExistence type="inferred from homology"/>
<dbReference type="CDD" id="cd08474">
    <property type="entry name" value="PBP2_CrgA_like_5"/>
    <property type="match status" value="1"/>
</dbReference>
<reference evidence="9 10" key="1">
    <citation type="submission" date="2019-06" db="EMBL/GenBank/DDBJ databases">
        <title>Sorghum-associated microbial communities from plants grown in Nebraska, USA.</title>
        <authorList>
            <person name="Schachtman D."/>
        </authorList>
    </citation>
    <scope>NUCLEOTIDE SEQUENCE [LARGE SCALE GENOMIC DNA]</scope>
    <source>
        <strain evidence="9 10">1225</strain>
    </source>
</reference>
<dbReference type="InterPro" id="IPR036388">
    <property type="entry name" value="WH-like_DNA-bd_sf"/>
</dbReference>
<accession>A0A561QWI9</accession>
<dbReference type="GO" id="GO:0003700">
    <property type="term" value="F:DNA-binding transcription factor activity"/>
    <property type="evidence" value="ECO:0007669"/>
    <property type="project" value="InterPro"/>
</dbReference>
<dbReference type="Gene3D" id="3.40.190.290">
    <property type="match status" value="1"/>
</dbReference>
<evidence type="ECO:0000256" key="6">
    <source>
        <dbReference type="ARBA" id="ARBA00067332"/>
    </source>
</evidence>
<dbReference type="InterPro" id="IPR036390">
    <property type="entry name" value="WH_DNA-bd_sf"/>
</dbReference>
<sequence length="302" mass="32896">MDRPALGDLEAFLAIVSHRSFRKAADELGLSPSSLSHMMRALEKRMGVRLINRTTRSVAPTEAGERLAARLGPALSGLDQALETVDAWRGGPSGTLRINTNEHAARRLLKEIVPTFLSRYPDMALDLVSDGRFIDIVADGFDAGIRLRESVPQDMIAVPFGGTTRFLAIASPSYLERRGVPKVPDDLLGHDCIRLRLPSGKLYRWEFEKHGEEVAIDVPGALMLDHIGLMAEAAAGGLGIAYVHELVAAPFLASGALVAVLSDWCPEIDGLCLFYPGHRHVPAGLKAFIELLREHDRRGKLG</sequence>
<evidence type="ECO:0000313" key="10">
    <source>
        <dbReference type="Proteomes" id="UP000320653"/>
    </source>
</evidence>
<dbReference type="EMBL" id="VIWP01000003">
    <property type="protein sequence ID" value="TWF54747.1"/>
    <property type="molecule type" value="Genomic_DNA"/>
</dbReference>
<evidence type="ECO:0000256" key="3">
    <source>
        <dbReference type="ARBA" id="ARBA00023125"/>
    </source>
</evidence>
<dbReference type="Gene3D" id="1.10.10.10">
    <property type="entry name" value="Winged helix-like DNA-binding domain superfamily/Winged helix DNA-binding domain"/>
    <property type="match status" value="1"/>
</dbReference>
<name>A0A561QWI9_9HYPH</name>
<dbReference type="Proteomes" id="UP000320653">
    <property type="component" value="Unassembled WGS sequence"/>
</dbReference>
<protein>
    <recommendedName>
        <fullName evidence="6">HTH-type transcriptional regulator TtuA</fullName>
    </recommendedName>
    <alternativeName>
        <fullName evidence="7">Tartrate utilization transcriptional regulator</fullName>
    </alternativeName>
</protein>
<feature type="domain" description="HTH lysR-type" evidence="8">
    <location>
        <begin position="1"/>
        <end position="61"/>
    </location>
</feature>
<keyword evidence="3 9" id="KW-0238">DNA-binding</keyword>
<keyword evidence="10" id="KW-1185">Reference proteome</keyword>
<dbReference type="PROSITE" id="PS50931">
    <property type="entry name" value="HTH_LYSR"/>
    <property type="match status" value="1"/>
</dbReference>
<dbReference type="SUPFAM" id="SSF53850">
    <property type="entry name" value="Periplasmic binding protein-like II"/>
    <property type="match status" value="1"/>
</dbReference>
<dbReference type="AlphaFoldDB" id="A0A561QWI9"/>
<evidence type="ECO:0000256" key="5">
    <source>
        <dbReference type="ARBA" id="ARBA00054626"/>
    </source>
</evidence>
<keyword evidence="4" id="KW-0804">Transcription</keyword>
<dbReference type="RefSeq" id="WP_145637461.1">
    <property type="nucleotide sequence ID" value="NZ_VIWP01000003.1"/>
</dbReference>
<evidence type="ECO:0000256" key="2">
    <source>
        <dbReference type="ARBA" id="ARBA00023015"/>
    </source>
</evidence>
<dbReference type="Pfam" id="PF03466">
    <property type="entry name" value="LysR_substrate"/>
    <property type="match status" value="1"/>
</dbReference>
<dbReference type="GO" id="GO:0043565">
    <property type="term" value="F:sequence-specific DNA binding"/>
    <property type="evidence" value="ECO:0007669"/>
    <property type="project" value="TreeGrafter"/>
</dbReference>
<dbReference type="PANTHER" id="PTHR30537:SF1">
    <property type="entry name" value="HTH-TYPE TRANSCRIPTIONAL REGULATOR PGRR"/>
    <property type="match status" value="1"/>
</dbReference>